<dbReference type="EMBL" id="FMYW01000005">
    <property type="protein sequence ID" value="SDC33322.1"/>
    <property type="molecule type" value="Genomic_DNA"/>
</dbReference>
<dbReference type="AlphaFoldDB" id="A0A1G6KQD6"/>
<proteinExistence type="predicted"/>
<protein>
    <submittedName>
        <fullName evidence="1">Uncharacterized protein</fullName>
    </submittedName>
</protein>
<dbReference type="Proteomes" id="UP000198943">
    <property type="component" value="Unassembled WGS sequence"/>
</dbReference>
<name>A0A1G6KQD6_9FIRM</name>
<reference evidence="2" key="1">
    <citation type="submission" date="2016-10" db="EMBL/GenBank/DDBJ databases">
        <authorList>
            <person name="Varghese N."/>
            <person name="Submissions S."/>
        </authorList>
    </citation>
    <scope>NUCLEOTIDE SEQUENCE [LARGE SCALE GENOMIC DNA]</scope>
    <source>
        <strain evidence="2">DSM 11005</strain>
    </source>
</reference>
<sequence>MIKFSGEERIKDEKGGEISTIQDFWSWAYSNLTSNTQRGTYAEYLVSIALDAKAPTKTDWGPYDVLSSEGIRVEVKSSAYLQAWKQDNISKIVFGINQSHKYDYNSSAYNYDAELVRQADVYVFCVETCQNRNELNERDLSQWDFYVISSAQINKKLGAHKTVTLSKLVKIGAMKTSFSNLKQAVTEAYGG</sequence>
<gene>
    <name evidence="1" type="ORF">SAMN04487864_10545</name>
</gene>
<keyword evidence="2" id="KW-1185">Reference proteome</keyword>
<evidence type="ECO:0000313" key="1">
    <source>
        <dbReference type="EMBL" id="SDC33322.1"/>
    </source>
</evidence>
<dbReference type="RefSeq" id="WP_093729986.1">
    <property type="nucleotide sequence ID" value="NZ_FMYW01000005.1"/>
</dbReference>
<evidence type="ECO:0000313" key="2">
    <source>
        <dbReference type="Proteomes" id="UP000198943"/>
    </source>
</evidence>
<organism evidence="1 2">
    <name type="scientific">Succiniclasticum ruminis</name>
    <dbReference type="NCBI Taxonomy" id="40841"/>
    <lineage>
        <taxon>Bacteria</taxon>
        <taxon>Bacillati</taxon>
        <taxon>Bacillota</taxon>
        <taxon>Negativicutes</taxon>
        <taxon>Acidaminococcales</taxon>
        <taxon>Acidaminococcaceae</taxon>
        <taxon>Succiniclasticum</taxon>
    </lineage>
</organism>
<accession>A0A1G6KQD6</accession>